<evidence type="ECO:0000313" key="2">
    <source>
        <dbReference type="Proteomes" id="UP000225706"/>
    </source>
</evidence>
<evidence type="ECO:0000313" key="1">
    <source>
        <dbReference type="EMBL" id="PFX28851.1"/>
    </source>
</evidence>
<keyword evidence="2" id="KW-1185">Reference proteome</keyword>
<comment type="caution">
    <text evidence="1">The sequence shown here is derived from an EMBL/GenBank/DDBJ whole genome shotgun (WGS) entry which is preliminary data.</text>
</comment>
<protein>
    <submittedName>
        <fullName evidence="1">Uncharacterized protein</fullName>
    </submittedName>
</protein>
<dbReference type="EMBL" id="LSMT01000076">
    <property type="protein sequence ID" value="PFX28851.1"/>
    <property type="molecule type" value="Genomic_DNA"/>
</dbReference>
<dbReference type="OrthoDB" id="5989968at2759"/>
<organism evidence="1 2">
    <name type="scientific">Stylophora pistillata</name>
    <name type="common">Smooth cauliflower coral</name>
    <dbReference type="NCBI Taxonomy" id="50429"/>
    <lineage>
        <taxon>Eukaryota</taxon>
        <taxon>Metazoa</taxon>
        <taxon>Cnidaria</taxon>
        <taxon>Anthozoa</taxon>
        <taxon>Hexacorallia</taxon>
        <taxon>Scleractinia</taxon>
        <taxon>Astrocoeniina</taxon>
        <taxon>Pocilloporidae</taxon>
        <taxon>Stylophora</taxon>
    </lineage>
</organism>
<gene>
    <name evidence="1" type="ORF">AWC38_SpisGene6459</name>
</gene>
<sequence length="171" mass="19335">MDRRQPNGEITAVQESLEFIYLLSGFEEEEAAFALEQVFLAYEKFEIKDQTSSISQAKKLLPGAVQQPNIVASKFKCLKGLDTEQPADLLGNLTDGKLSFAELKEKAVENWSEEKLKSTLRRICGLNTRLKMTDYIIVVRERDESLTQTLEECTPGGKVYTVYVAWSRMSA</sequence>
<dbReference type="AlphaFoldDB" id="A0A2B4SG48"/>
<dbReference type="Proteomes" id="UP000225706">
    <property type="component" value="Unassembled WGS sequence"/>
</dbReference>
<name>A0A2B4SG48_STYPI</name>
<accession>A0A2B4SG48</accession>
<reference evidence="2" key="1">
    <citation type="journal article" date="2017" name="bioRxiv">
        <title>Comparative analysis of the genomes of Stylophora pistillata and Acropora digitifera provides evidence for extensive differences between species of corals.</title>
        <authorList>
            <person name="Voolstra C.R."/>
            <person name="Li Y."/>
            <person name="Liew Y.J."/>
            <person name="Baumgarten S."/>
            <person name="Zoccola D."/>
            <person name="Flot J.-F."/>
            <person name="Tambutte S."/>
            <person name="Allemand D."/>
            <person name="Aranda M."/>
        </authorList>
    </citation>
    <scope>NUCLEOTIDE SEQUENCE [LARGE SCALE GENOMIC DNA]</scope>
</reference>
<proteinExistence type="predicted"/>